<reference evidence="6" key="2">
    <citation type="journal article" date="2019" name="MicrobiologyOpen">
        <title>High-quality draft genome sequence of Gaiella occulta isolated from a 150 meter deep mineral water borehole and comparison with the genome sequences of other deep-branching lineages of the phylum Actinobacteria.</title>
        <authorList>
            <person name="Severino R."/>
            <person name="Froufe H.J.C."/>
            <person name="Barroso C."/>
            <person name="Albuquerque L."/>
            <person name="Lobo-da-Cunha A."/>
            <person name="da Costa M.S."/>
            <person name="Egas C."/>
        </authorList>
    </citation>
    <scope>NUCLEOTIDE SEQUENCE [LARGE SCALE GENOMIC DNA]</scope>
    <source>
        <strain evidence="6">F2-233</strain>
    </source>
</reference>
<dbReference type="InterPro" id="IPR029065">
    <property type="entry name" value="Enolase_C-like"/>
</dbReference>
<name>A0A7M2Z1K3_9ACTN</name>
<dbReference type="GO" id="GO:0046872">
    <property type="term" value="F:metal ion binding"/>
    <property type="evidence" value="ECO:0007669"/>
    <property type="project" value="UniProtKB-KW"/>
</dbReference>
<dbReference type="InterPro" id="IPR036849">
    <property type="entry name" value="Enolase-like_C_sf"/>
</dbReference>
<sequence length="384" mass="41116">MHVTGCEVFLVALPSRREHTWASKMETPIGHHAIVRLDTDEGLSGWGESPAIATWGGAHGRFYGETPETVKHMVEAYLVPAIRGVDPAEIAIVHARMDKVVKGNPYAKAAVDIACYDIAGKAQGVPVSTLLGGRLRDGIEVAHSLGIMEIDRCIAEAEQAIAEGARTIKCKTGLDPERDVELVRRLRETAGDAVRIRVDGNEGYRTVAEAVETTKRQEEYGIFLCEQPLAGVEALARVAERIDVPVMADESAWTAHDILELHELGAAECFSCYVTKPGGLHRARQQAEFAAVLGMYHDIGGSIEMGIGNAANLHLGAAMPLAILPSVCPVTKPAGAPGPEIAGVYYLDDVVAAPFRFEDGKVMVPDGPGLGVEVDVEKLARYAV</sequence>
<keyword evidence="3" id="KW-0413">Isomerase</keyword>
<proteinExistence type="inferred from homology"/>
<dbReference type="InterPro" id="IPR013341">
    <property type="entry name" value="Mandelate_racemase_N_dom"/>
</dbReference>
<keyword evidence="2" id="KW-0479">Metal-binding</keyword>
<accession>A0A7M2Z1K3</accession>
<dbReference type="SMART" id="SM00922">
    <property type="entry name" value="MR_MLE"/>
    <property type="match status" value="1"/>
</dbReference>
<reference evidence="5 6" key="1">
    <citation type="submission" date="2018-07" db="EMBL/GenBank/DDBJ databases">
        <title>High-quality-draft genome sequence of Gaiella occulta.</title>
        <authorList>
            <person name="Severino R."/>
            <person name="Froufe H.J.C."/>
            <person name="Rainey F.A."/>
            <person name="Barroso C."/>
            <person name="Albuquerque L."/>
            <person name="Lobo-Da-Cunha A."/>
            <person name="Da Costa M.S."/>
            <person name="Egas C."/>
        </authorList>
    </citation>
    <scope>NUCLEOTIDE SEQUENCE [LARGE SCALE GENOMIC DNA]</scope>
    <source>
        <strain evidence="5 6">F2-233</strain>
    </source>
</reference>
<evidence type="ECO:0000256" key="3">
    <source>
        <dbReference type="ARBA" id="ARBA00023235"/>
    </source>
</evidence>
<gene>
    <name evidence="5" type="ORF">Gocc_1330</name>
</gene>
<comment type="caution">
    <text evidence="5">The sequence shown here is derived from an EMBL/GenBank/DDBJ whole genome shotgun (WGS) entry which is preliminary data.</text>
</comment>
<evidence type="ECO:0000256" key="2">
    <source>
        <dbReference type="ARBA" id="ARBA00022723"/>
    </source>
</evidence>
<dbReference type="GO" id="GO:0016854">
    <property type="term" value="F:racemase and epimerase activity"/>
    <property type="evidence" value="ECO:0007669"/>
    <property type="project" value="UniProtKB-ARBA"/>
</dbReference>
<comment type="similarity">
    <text evidence="1">Belongs to the mandelate racemase/muconate lactonizing enzyme family.</text>
</comment>
<keyword evidence="6" id="KW-1185">Reference proteome</keyword>
<dbReference type="SUPFAM" id="SSF51604">
    <property type="entry name" value="Enolase C-terminal domain-like"/>
    <property type="match status" value="1"/>
</dbReference>
<dbReference type="SFLD" id="SFLDG00180">
    <property type="entry name" value="muconate_cycloisomerase"/>
    <property type="match status" value="1"/>
</dbReference>
<dbReference type="Gene3D" id="3.20.20.120">
    <property type="entry name" value="Enolase-like C-terminal domain"/>
    <property type="match status" value="1"/>
</dbReference>
<protein>
    <submittedName>
        <fullName evidence="5">L-alanine-DL-glutamate epimerase</fullName>
    </submittedName>
</protein>
<dbReference type="AlphaFoldDB" id="A0A7M2Z1K3"/>
<dbReference type="Pfam" id="PF02746">
    <property type="entry name" value="MR_MLE_N"/>
    <property type="match status" value="1"/>
</dbReference>
<feature type="domain" description="Mandelate racemase/muconate lactonizing enzyme C-terminal" evidence="4">
    <location>
        <begin position="150"/>
        <end position="245"/>
    </location>
</feature>
<dbReference type="InterPro" id="IPR029017">
    <property type="entry name" value="Enolase-like_N"/>
</dbReference>
<dbReference type="PANTHER" id="PTHR48073:SF2">
    <property type="entry name" value="O-SUCCINYLBENZOATE SYNTHASE"/>
    <property type="match status" value="1"/>
</dbReference>
<dbReference type="Pfam" id="PF13378">
    <property type="entry name" value="MR_MLE_C"/>
    <property type="match status" value="1"/>
</dbReference>
<dbReference type="Gene3D" id="3.30.390.10">
    <property type="entry name" value="Enolase-like, N-terminal domain"/>
    <property type="match status" value="1"/>
</dbReference>
<evidence type="ECO:0000259" key="4">
    <source>
        <dbReference type="SMART" id="SM00922"/>
    </source>
</evidence>
<organism evidence="5 6">
    <name type="scientific">Gaiella occulta</name>
    <dbReference type="NCBI Taxonomy" id="1002870"/>
    <lineage>
        <taxon>Bacteria</taxon>
        <taxon>Bacillati</taxon>
        <taxon>Actinomycetota</taxon>
        <taxon>Thermoleophilia</taxon>
        <taxon>Gaiellales</taxon>
        <taxon>Gaiellaceae</taxon>
        <taxon>Gaiella</taxon>
    </lineage>
</organism>
<dbReference type="InterPro" id="IPR013342">
    <property type="entry name" value="Mandelate_racemase_C"/>
</dbReference>
<dbReference type="SUPFAM" id="SSF54826">
    <property type="entry name" value="Enolase N-terminal domain-like"/>
    <property type="match status" value="1"/>
</dbReference>
<dbReference type="SFLD" id="SFLDS00001">
    <property type="entry name" value="Enolase"/>
    <property type="match status" value="1"/>
</dbReference>
<evidence type="ECO:0000313" key="5">
    <source>
        <dbReference type="EMBL" id="RDI75532.1"/>
    </source>
</evidence>
<dbReference type="PANTHER" id="PTHR48073">
    <property type="entry name" value="O-SUCCINYLBENZOATE SYNTHASE-RELATED"/>
    <property type="match status" value="1"/>
</dbReference>
<evidence type="ECO:0000313" key="6">
    <source>
        <dbReference type="Proteomes" id="UP000254134"/>
    </source>
</evidence>
<dbReference type="EMBL" id="QQZY01000002">
    <property type="protein sequence ID" value="RDI75532.1"/>
    <property type="molecule type" value="Genomic_DNA"/>
</dbReference>
<evidence type="ECO:0000256" key="1">
    <source>
        <dbReference type="ARBA" id="ARBA00008031"/>
    </source>
</evidence>
<dbReference type="Proteomes" id="UP000254134">
    <property type="component" value="Unassembled WGS sequence"/>
</dbReference>